<evidence type="ECO:0000313" key="1">
    <source>
        <dbReference type="EMBL" id="GCE63562.1"/>
    </source>
</evidence>
<dbReference type="Proteomes" id="UP000324831">
    <property type="component" value="Unassembled WGS sequence"/>
</dbReference>
<dbReference type="AlphaFoldDB" id="A0A478FQF7"/>
<protein>
    <submittedName>
        <fullName evidence="1">Uncharacterized protein</fullName>
    </submittedName>
</protein>
<dbReference type="EMBL" id="BIMN01000002">
    <property type="protein sequence ID" value="GCE63562.1"/>
    <property type="molecule type" value="Genomic_DNA"/>
</dbReference>
<reference evidence="1 2" key="1">
    <citation type="submission" date="2019-01" db="EMBL/GenBank/DDBJ databases">
        <title>Draft genome sequences of Candidatus Mycoplasma haemohominis SWG34-3 identified from a patient with pyrexia, anemia and liver dysfunction.</title>
        <authorList>
            <person name="Sekizuka T."/>
            <person name="Hattori N."/>
            <person name="Katano H."/>
            <person name="Takuma T."/>
            <person name="Ito T."/>
            <person name="Arai N."/>
            <person name="Yanai R."/>
            <person name="Ishii S."/>
            <person name="Miura Y."/>
            <person name="Tokunaga T."/>
            <person name="Watanabe H."/>
            <person name="Nomura N."/>
            <person name="Eguchi J."/>
            <person name="Arai T."/>
            <person name="Hasegawa H."/>
            <person name="Nakamaki T."/>
            <person name="Wakita T."/>
            <person name="Niki Y."/>
            <person name="Kuroda M."/>
        </authorList>
    </citation>
    <scope>NUCLEOTIDE SEQUENCE [LARGE SCALE GENOMIC DNA]</scope>
    <source>
        <strain evidence="1">SWG34-3</strain>
    </source>
</reference>
<sequence>MNGNALKDECKKAYATTKGDVKSTKETNKYLESEVWRYCSSLETKPKTISEAKETTYNSVSGSFGNKKKQELISVKGNDLFWKLRNQEFFGGGIYGSSKAGTIDATKDSLFKNFLDNG</sequence>
<organism evidence="1 2">
    <name type="scientific">Candidatus Mycoplasma haematohominis</name>
    <dbReference type="NCBI Taxonomy" id="1494318"/>
    <lineage>
        <taxon>Bacteria</taxon>
        <taxon>Bacillati</taxon>
        <taxon>Mycoplasmatota</taxon>
        <taxon>Mollicutes</taxon>
        <taxon>Mycoplasmataceae</taxon>
        <taxon>Mycoplasma</taxon>
    </lineage>
</organism>
<accession>A0A478FQF7</accession>
<gene>
    <name evidence="1" type="ORF">MHSWG343_05590</name>
</gene>
<name>A0A478FQF7_9MOLU</name>
<comment type="caution">
    <text evidence="1">The sequence shown here is derived from an EMBL/GenBank/DDBJ whole genome shotgun (WGS) entry which is preliminary data.</text>
</comment>
<proteinExistence type="predicted"/>
<evidence type="ECO:0000313" key="2">
    <source>
        <dbReference type="Proteomes" id="UP000324831"/>
    </source>
</evidence>